<evidence type="ECO:0000313" key="4">
    <source>
        <dbReference type="Proteomes" id="UP001189429"/>
    </source>
</evidence>
<name>A0ABN9V8Q3_9DINO</name>
<feature type="non-terminal residue" evidence="3">
    <location>
        <position position="213"/>
    </location>
</feature>
<comment type="caution">
    <text evidence="3">The sequence shown here is derived from an EMBL/GenBank/DDBJ whole genome shotgun (WGS) entry which is preliminary data.</text>
</comment>
<evidence type="ECO:0000256" key="1">
    <source>
        <dbReference type="SAM" id="Coils"/>
    </source>
</evidence>
<keyword evidence="2" id="KW-0732">Signal</keyword>
<keyword evidence="4" id="KW-1185">Reference proteome</keyword>
<feature type="signal peptide" evidence="2">
    <location>
        <begin position="1"/>
        <end position="19"/>
    </location>
</feature>
<gene>
    <name evidence="3" type="ORF">PCOR1329_LOCUS55749</name>
</gene>
<reference evidence="3" key="1">
    <citation type="submission" date="2023-10" db="EMBL/GenBank/DDBJ databases">
        <authorList>
            <person name="Chen Y."/>
            <person name="Shah S."/>
            <person name="Dougan E. K."/>
            <person name="Thang M."/>
            <person name="Chan C."/>
        </authorList>
    </citation>
    <scope>NUCLEOTIDE SEQUENCE [LARGE SCALE GENOMIC DNA]</scope>
</reference>
<sequence length="213" mass="23320">MAGMMKVLVAAALVSLSLGAKLSGRSALTFDAAAAKNRPVTKVVTLLKDMLKQLEKEASEDEDIYDKLACWCETNDREKTKAIKDAESRIAQLQVQIEEDTAISSRLNTEIKNTEEEVAKNQEALDEAVAIRKKELAEFNAEEKEMLEAIQALRAAVTVLSKHHGGAAFLQVPHTHVLSVATTLQHLIGSQHLVGVLTHKERRVASAFIQAPE</sequence>
<proteinExistence type="predicted"/>
<evidence type="ECO:0000313" key="3">
    <source>
        <dbReference type="EMBL" id="CAK0869360.1"/>
    </source>
</evidence>
<evidence type="ECO:0000256" key="2">
    <source>
        <dbReference type="SAM" id="SignalP"/>
    </source>
</evidence>
<protein>
    <submittedName>
        <fullName evidence="3">Uncharacterized protein</fullName>
    </submittedName>
</protein>
<dbReference type="Proteomes" id="UP001189429">
    <property type="component" value="Unassembled WGS sequence"/>
</dbReference>
<accession>A0ABN9V8Q3</accession>
<organism evidence="3 4">
    <name type="scientific">Prorocentrum cordatum</name>
    <dbReference type="NCBI Taxonomy" id="2364126"/>
    <lineage>
        <taxon>Eukaryota</taxon>
        <taxon>Sar</taxon>
        <taxon>Alveolata</taxon>
        <taxon>Dinophyceae</taxon>
        <taxon>Prorocentrales</taxon>
        <taxon>Prorocentraceae</taxon>
        <taxon>Prorocentrum</taxon>
    </lineage>
</organism>
<dbReference type="EMBL" id="CAUYUJ010016844">
    <property type="protein sequence ID" value="CAK0869360.1"/>
    <property type="molecule type" value="Genomic_DNA"/>
</dbReference>
<feature type="chain" id="PRO_5047121366" evidence="2">
    <location>
        <begin position="20"/>
        <end position="213"/>
    </location>
</feature>
<feature type="coiled-coil region" evidence="1">
    <location>
        <begin position="44"/>
        <end position="156"/>
    </location>
</feature>
<keyword evidence="1" id="KW-0175">Coiled coil</keyword>